<feature type="compositionally biased region" description="Basic and acidic residues" evidence="1">
    <location>
        <begin position="103"/>
        <end position="113"/>
    </location>
</feature>
<evidence type="ECO:0000256" key="1">
    <source>
        <dbReference type="SAM" id="MobiDB-lite"/>
    </source>
</evidence>
<proteinExistence type="predicted"/>
<gene>
    <name evidence="2" type="ORF">TRITD_3Bv1G214780</name>
</gene>
<evidence type="ECO:0000313" key="2">
    <source>
        <dbReference type="EMBL" id="VAH82398.1"/>
    </source>
</evidence>
<dbReference type="AlphaFoldDB" id="A0A9R1S6L4"/>
<reference evidence="2 3" key="1">
    <citation type="submission" date="2017-09" db="EMBL/GenBank/DDBJ databases">
        <authorList>
            <consortium name="International Durum Wheat Genome Sequencing Consortium (IDWGSC)"/>
            <person name="Milanesi L."/>
        </authorList>
    </citation>
    <scope>NUCLEOTIDE SEQUENCE [LARGE SCALE GENOMIC DNA]</scope>
    <source>
        <strain evidence="3">cv. Svevo</strain>
    </source>
</reference>
<evidence type="ECO:0000313" key="3">
    <source>
        <dbReference type="Proteomes" id="UP000324705"/>
    </source>
</evidence>
<accession>A0A9R1S6L4</accession>
<dbReference type="Proteomes" id="UP000324705">
    <property type="component" value="Chromosome 3B"/>
</dbReference>
<dbReference type="EMBL" id="LT934116">
    <property type="protein sequence ID" value="VAH82398.1"/>
    <property type="molecule type" value="Genomic_DNA"/>
</dbReference>
<keyword evidence="3" id="KW-1185">Reference proteome</keyword>
<protein>
    <submittedName>
        <fullName evidence="2">Uncharacterized protein</fullName>
    </submittedName>
</protein>
<feature type="region of interest" description="Disordered" evidence="1">
    <location>
        <begin position="79"/>
        <end position="129"/>
    </location>
</feature>
<dbReference type="Gramene" id="TRITD3Bv1G214780.4">
    <property type="protein sequence ID" value="TRITD3Bv1G214780.4"/>
    <property type="gene ID" value="TRITD3Bv1G214780"/>
</dbReference>
<name>A0A9R1S6L4_TRITD</name>
<sequence>MHRILPRAASFLDAAAAPARPLLPSSRMPALRLAGPSLSTCSVPSTARPRPLPWLRCGGDGAVARRGLCCSAEAARRGDIAAGEGEGEEDEEGRASRGGGGRHSPERRQRGRGDAATGSGELLAIPGVGPRNQRKLVEKGFDGVAPLKQLYRDKVLLWQV</sequence>
<organism evidence="2 3">
    <name type="scientific">Triticum turgidum subsp. durum</name>
    <name type="common">Durum wheat</name>
    <name type="synonym">Triticum durum</name>
    <dbReference type="NCBI Taxonomy" id="4567"/>
    <lineage>
        <taxon>Eukaryota</taxon>
        <taxon>Viridiplantae</taxon>
        <taxon>Streptophyta</taxon>
        <taxon>Embryophyta</taxon>
        <taxon>Tracheophyta</taxon>
        <taxon>Spermatophyta</taxon>
        <taxon>Magnoliopsida</taxon>
        <taxon>Liliopsida</taxon>
        <taxon>Poales</taxon>
        <taxon>Poaceae</taxon>
        <taxon>BOP clade</taxon>
        <taxon>Pooideae</taxon>
        <taxon>Triticodae</taxon>
        <taxon>Triticeae</taxon>
        <taxon>Triticinae</taxon>
        <taxon>Triticum</taxon>
    </lineage>
</organism>